<keyword evidence="3" id="KW-1185">Reference proteome</keyword>
<feature type="region of interest" description="Disordered" evidence="1">
    <location>
        <begin position="54"/>
        <end position="86"/>
    </location>
</feature>
<evidence type="ECO:0000256" key="1">
    <source>
        <dbReference type="SAM" id="MobiDB-lite"/>
    </source>
</evidence>
<dbReference type="AlphaFoldDB" id="A0A562RKA6"/>
<dbReference type="Proteomes" id="UP000318431">
    <property type="component" value="Unassembled WGS sequence"/>
</dbReference>
<dbReference type="EMBL" id="VLLB01000001">
    <property type="protein sequence ID" value="TWI69034.1"/>
    <property type="molecule type" value="Genomic_DNA"/>
</dbReference>
<dbReference type="RefSeq" id="WP_145646721.1">
    <property type="nucleotide sequence ID" value="NZ_VLLB01000001.1"/>
</dbReference>
<organism evidence="2 3">
    <name type="scientific">Pseudoduganella lurida</name>
    <dbReference type="NCBI Taxonomy" id="1036180"/>
    <lineage>
        <taxon>Bacteria</taxon>
        <taxon>Pseudomonadati</taxon>
        <taxon>Pseudomonadota</taxon>
        <taxon>Betaproteobacteria</taxon>
        <taxon>Burkholderiales</taxon>
        <taxon>Oxalobacteraceae</taxon>
        <taxon>Telluria group</taxon>
        <taxon>Pseudoduganella</taxon>
    </lineage>
</organism>
<dbReference type="OrthoDB" id="9899333at2"/>
<sequence length="86" mass="9172">MSLNPRTRTECLETLLSPTEMTGFAGLCNLLGVSKSAHSRSLINNAVRTHGISQVPKGESRGCPGQGRMPSRASAVKGMVSARRNF</sequence>
<gene>
    <name evidence="2" type="ORF">IP91_00099</name>
</gene>
<name>A0A562RKA6_9BURK</name>
<comment type="caution">
    <text evidence="2">The sequence shown here is derived from an EMBL/GenBank/DDBJ whole genome shotgun (WGS) entry which is preliminary data.</text>
</comment>
<reference evidence="2 3" key="1">
    <citation type="journal article" date="2015" name="Stand. Genomic Sci.">
        <title>Genomic Encyclopedia of Bacterial and Archaeal Type Strains, Phase III: the genomes of soil and plant-associated and newly described type strains.</title>
        <authorList>
            <person name="Whitman W.B."/>
            <person name="Woyke T."/>
            <person name="Klenk H.P."/>
            <person name="Zhou Y."/>
            <person name="Lilburn T.G."/>
            <person name="Beck B.J."/>
            <person name="De Vos P."/>
            <person name="Vandamme P."/>
            <person name="Eisen J.A."/>
            <person name="Garrity G."/>
            <person name="Hugenholtz P."/>
            <person name="Kyrpides N.C."/>
        </authorList>
    </citation>
    <scope>NUCLEOTIDE SEQUENCE [LARGE SCALE GENOMIC DNA]</scope>
    <source>
        <strain evidence="2 3">CGMCC 1.10822</strain>
    </source>
</reference>
<evidence type="ECO:0000313" key="2">
    <source>
        <dbReference type="EMBL" id="TWI69034.1"/>
    </source>
</evidence>
<accession>A0A562RKA6</accession>
<protein>
    <submittedName>
        <fullName evidence="2">Uncharacterized protein</fullName>
    </submittedName>
</protein>
<evidence type="ECO:0000313" key="3">
    <source>
        <dbReference type="Proteomes" id="UP000318431"/>
    </source>
</evidence>
<proteinExistence type="predicted"/>